<dbReference type="GO" id="GO:0006207">
    <property type="term" value="P:'de novo' pyrimidine nucleobase biosynthetic process"/>
    <property type="evidence" value="ECO:0007669"/>
    <property type="project" value="InterPro"/>
</dbReference>
<comment type="similarity">
    <text evidence="2 7">Belongs to the aspartate/ornithine carbamoyltransferase superfamily. ATCase family.</text>
</comment>
<dbReference type="AlphaFoldDB" id="E8T3N4"/>
<keyword evidence="4 7" id="KW-0665">Pyrimidine biosynthesis</keyword>
<organism evidence="10 11">
    <name type="scientific">Thermovibrio ammonificans (strain DSM 15698 / JCM 12110 / HB-1)</name>
    <dbReference type="NCBI Taxonomy" id="648996"/>
    <lineage>
        <taxon>Bacteria</taxon>
        <taxon>Pseudomonadati</taxon>
        <taxon>Aquificota</taxon>
        <taxon>Aquificia</taxon>
        <taxon>Desulfurobacteriales</taxon>
        <taxon>Desulfurobacteriaceae</taxon>
        <taxon>Thermovibrio</taxon>
    </lineage>
</organism>
<evidence type="ECO:0000259" key="8">
    <source>
        <dbReference type="Pfam" id="PF00185"/>
    </source>
</evidence>
<dbReference type="PANTHER" id="PTHR45753">
    <property type="entry name" value="ORNITHINE CARBAMOYLTRANSFERASE, MITOCHONDRIAL"/>
    <property type="match status" value="1"/>
</dbReference>
<dbReference type="GO" id="GO:0016597">
    <property type="term" value="F:amino acid binding"/>
    <property type="evidence" value="ECO:0007669"/>
    <property type="project" value="InterPro"/>
</dbReference>
<keyword evidence="11" id="KW-1185">Reference proteome</keyword>
<feature type="binding site" evidence="7">
    <location>
        <position position="219"/>
    </location>
    <ligand>
        <name>L-aspartate</name>
        <dbReference type="ChEBI" id="CHEBI:29991"/>
    </ligand>
</feature>
<dbReference type="Gene3D" id="3.40.50.1370">
    <property type="entry name" value="Aspartate/ornithine carbamoyltransferase"/>
    <property type="match status" value="2"/>
</dbReference>
<dbReference type="PRINTS" id="PR00100">
    <property type="entry name" value="AOTCASE"/>
</dbReference>
<dbReference type="GO" id="GO:0044205">
    <property type="term" value="P:'de novo' UMP biosynthetic process"/>
    <property type="evidence" value="ECO:0007669"/>
    <property type="project" value="UniProtKB-UniRule"/>
</dbReference>
<dbReference type="UniPathway" id="UPA00070">
    <property type="reaction ID" value="UER00116"/>
</dbReference>
<dbReference type="GO" id="GO:0005829">
    <property type="term" value="C:cytosol"/>
    <property type="evidence" value="ECO:0007669"/>
    <property type="project" value="TreeGrafter"/>
</dbReference>
<dbReference type="STRING" id="648996.Theam_1328"/>
<dbReference type="OrthoDB" id="9802587at2"/>
<evidence type="ECO:0000256" key="4">
    <source>
        <dbReference type="ARBA" id="ARBA00022975"/>
    </source>
</evidence>
<dbReference type="HOGENOM" id="CLU_043846_2_0_0"/>
<dbReference type="InterPro" id="IPR002082">
    <property type="entry name" value="Asp_carbamoyltransf"/>
</dbReference>
<dbReference type="HAMAP" id="MF_00001">
    <property type="entry name" value="Asp_carb_tr"/>
    <property type="match status" value="1"/>
</dbReference>
<reference evidence="10" key="1">
    <citation type="submission" date="2011-01" db="EMBL/GenBank/DDBJ databases">
        <title>Complete sequence of chromosome of Thermovibrio ammonificans HB-1.</title>
        <authorList>
            <consortium name="US DOE Joint Genome Institute"/>
            <person name="Lucas S."/>
            <person name="Copeland A."/>
            <person name="Lapidus A."/>
            <person name="Cheng J.-F."/>
            <person name="Goodwin L."/>
            <person name="Pitluck S."/>
            <person name="Davenport K."/>
            <person name="Detter J.C."/>
            <person name="Han C."/>
            <person name="Tapia R."/>
            <person name="Land M."/>
            <person name="Hauser L."/>
            <person name="Kyrpides N."/>
            <person name="Ivanova N."/>
            <person name="Ovchinnikova G."/>
            <person name="Vetriani C."/>
            <person name="Woyke T."/>
        </authorList>
    </citation>
    <scope>NUCLEOTIDE SEQUENCE [LARGE SCALE GENOMIC DNA]</scope>
    <source>
        <strain evidence="10">HB-1</strain>
    </source>
</reference>
<evidence type="ECO:0000313" key="10">
    <source>
        <dbReference type="EMBL" id="ADU97291.1"/>
    </source>
</evidence>
<comment type="catalytic activity">
    <reaction evidence="6 7">
        <text>carbamoyl phosphate + L-aspartate = N-carbamoyl-L-aspartate + phosphate + H(+)</text>
        <dbReference type="Rhea" id="RHEA:20013"/>
        <dbReference type="ChEBI" id="CHEBI:15378"/>
        <dbReference type="ChEBI" id="CHEBI:29991"/>
        <dbReference type="ChEBI" id="CHEBI:32814"/>
        <dbReference type="ChEBI" id="CHEBI:43474"/>
        <dbReference type="ChEBI" id="CHEBI:58228"/>
        <dbReference type="EC" id="2.1.3.2"/>
    </reaction>
</comment>
<dbReference type="Pfam" id="PF02729">
    <property type="entry name" value="OTCace_N"/>
    <property type="match status" value="1"/>
</dbReference>
<evidence type="ECO:0000256" key="2">
    <source>
        <dbReference type="ARBA" id="ARBA00008896"/>
    </source>
</evidence>
<evidence type="ECO:0000256" key="6">
    <source>
        <dbReference type="ARBA" id="ARBA00048859"/>
    </source>
</evidence>
<dbReference type="PANTHER" id="PTHR45753:SF6">
    <property type="entry name" value="ASPARTATE CARBAMOYLTRANSFERASE"/>
    <property type="match status" value="1"/>
</dbReference>
<dbReference type="InterPro" id="IPR006130">
    <property type="entry name" value="Asp/Orn_carbamoylTrfase"/>
</dbReference>
<feature type="domain" description="Aspartate/ornithine carbamoyltransferase Asp/Orn-binding" evidence="8">
    <location>
        <begin position="151"/>
        <end position="298"/>
    </location>
</feature>
<accession>E8T3N4</accession>
<dbReference type="InterPro" id="IPR036901">
    <property type="entry name" value="Asp/Orn_carbamoylTrfase_sf"/>
</dbReference>
<feature type="binding site" evidence="7">
    <location>
        <position position="54"/>
    </location>
    <ligand>
        <name>carbamoyl phosphate</name>
        <dbReference type="ChEBI" id="CHEBI:58228"/>
    </ligand>
</feature>
<comment type="subunit">
    <text evidence="7">Heterododecamer (2C3:3R2) of six catalytic PyrB chains organized as two trimers (C3), and six regulatory PyrI chains organized as three dimers (R2).</text>
</comment>
<keyword evidence="3 7" id="KW-0808">Transferase</keyword>
<sequence>MRDLICAQQITPELFSEIYETALKVKEALRRGRKKFSTLRGKCVVNLFFEPSTRTRTSFEKAGKFLSADVINVSASASSVKKGESLIDTVRTLDSMHPDVIVLRHPCEGAPQTVKKFTRASIINAGDGRHQHPTQALLDAVTLKEHLKELKGKRITIIGDIANSRVARSDAALLKSLGAEVAVFGPSTMMPRYPEALGVKKLNSFEEVAAFSDAVILLRIQLERQNAKKTFPSIREYATLFGLNGQKLAKLLPHTLILHPGPFNRGVELNNAVVESPRSLIFNQVETGLAVRMVVLSMVCNRIDQLKEEVQ</sequence>
<feature type="binding site" evidence="7">
    <location>
        <position position="82"/>
    </location>
    <ligand>
        <name>L-aspartate</name>
        <dbReference type="ChEBI" id="CHEBI:29991"/>
    </ligand>
</feature>
<dbReference type="EMBL" id="CP002444">
    <property type="protein sequence ID" value="ADU97291.1"/>
    <property type="molecule type" value="Genomic_DNA"/>
</dbReference>
<evidence type="ECO:0000313" key="11">
    <source>
        <dbReference type="Proteomes" id="UP000006362"/>
    </source>
</evidence>
<dbReference type="NCBIfam" id="TIGR00670">
    <property type="entry name" value="asp_carb_tr"/>
    <property type="match status" value="1"/>
</dbReference>
<comment type="pathway">
    <text evidence="1 7">Pyrimidine metabolism; UMP biosynthesis via de novo pathway; (S)-dihydroorotate from bicarbonate: step 2/3.</text>
</comment>
<evidence type="ECO:0000256" key="1">
    <source>
        <dbReference type="ARBA" id="ARBA00004852"/>
    </source>
</evidence>
<dbReference type="GO" id="GO:0006520">
    <property type="term" value="P:amino acid metabolic process"/>
    <property type="evidence" value="ECO:0007669"/>
    <property type="project" value="InterPro"/>
</dbReference>
<dbReference type="InterPro" id="IPR006132">
    <property type="entry name" value="Asp/Orn_carbamoyltranf_P-bd"/>
</dbReference>
<gene>
    <name evidence="7" type="primary">pyrB</name>
    <name evidence="10" type="ordered locus">Theam_1328</name>
</gene>
<evidence type="ECO:0000256" key="5">
    <source>
        <dbReference type="ARBA" id="ARBA00043884"/>
    </source>
</evidence>
<feature type="binding site" evidence="7">
    <location>
        <position position="262"/>
    </location>
    <ligand>
        <name>carbamoyl phosphate</name>
        <dbReference type="ChEBI" id="CHEBI:58228"/>
    </ligand>
</feature>
<dbReference type="eggNOG" id="COG0540">
    <property type="taxonomic scope" value="Bacteria"/>
</dbReference>
<dbReference type="PROSITE" id="PS00097">
    <property type="entry name" value="CARBAMOYLTRANSFERASE"/>
    <property type="match status" value="1"/>
</dbReference>
<dbReference type="GO" id="GO:0004070">
    <property type="term" value="F:aspartate carbamoyltransferase activity"/>
    <property type="evidence" value="ECO:0007669"/>
    <property type="project" value="UniProtKB-UniRule"/>
</dbReference>
<evidence type="ECO:0000259" key="9">
    <source>
        <dbReference type="Pfam" id="PF02729"/>
    </source>
</evidence>
<dbReference type="KEGG" id="tam:Theam_1328"/>
<feature type="binding site" evidence="7">
    <location>
        <position position="132"/>
    </location>
    <ligand>
        <name>carbamoyl phosphate</name>
        <dbReference type="ChEBI" id="CHEBI:58228"/>
    </ligand>
</feature>
<feature type="binding site" evidence="7">
    <location>
        <position position="261"/>
    </location>
    <ligand>
        <name>carbamoyl phosphate</name>
        <dbReference type="ChEBI" id="CHEBI:58228"/>
    </ligand>
</feature>
<dbReference type="PRINTS" id="PR00101">
    <property type="entry name" value="ATCASE"/>
</dbReference>
<protein>
    <recommendedName>
        <fullName evidence="7">Aspartate carbamoyltransferase</fullName>
        <ecNumber evidence="7">2.1.3.2</ecNumber>
    </recommendedName>
    <alternativeName>
        <fullName evidence="7">Aspartate transcarbamylase</fullName>
        <shortName evidence="7">ATCase</shortName>
    </alternativeName>
</protein>
<evidence type="ECO:0000256" key="7">
    <source>
        <dbReference type="HAMAP-Rule" id="MF_00001"/>
    </source>
</evidence>
<dbReference type="SUPFAM" id="SSF53671">
    <property type="entry name" value="Aspartate/ornithine carbamoyltransferase"/>
    <property type="match status" value="1"/>
</dbReference>
<dbReference type="NCBIfam" id="NF002032">
    <property type="entry name" value="PRK00856.1"/>
    <property type="match status" value="1"/>
</dbReference>
<feature type="binding site" evidence="7">
    <location>
        <position position="55"/>
    </location>
    <ligand>
        <name>carbamoyl phosphate</name>
        <dbReference type="ChEBI" id="CHEBI:58228"/>
    </ligand>
</feature>
<comment type="function">
    <text evidence="5 7">Catalyzes the condensation of carbamoyl phosphate and aspartate to form carbamoyl aspartate and inorganic phosphate, the committed step in the de novo pyrimidine nucleotide biosynthesis pathway.</text>
</comment>
<dbReference type="InterPro" id="IPR006131">
    <property type="entry name" value="Asp_carbamoyltransf_Asp/Orn-bd"/>
</dbReference>
<evidence type="ECO:0000256" key="3">
    <source>
        <dbReference type="ARBA" id="ARBA00022679"/>
    </source>
</evidence>
<dbReference type="EC" id="2.1.3.2" evidence="7"/>
<name>E8T3N4_THEA1</name>
<feature type="domain" description="Aspartate/ornithine carbamoyltransferase carbamoyl-P binding" evidence="9">
    <location>
        <begin position="2"/>
        <end position="145"/>
    </location>
</feature>
<feature type="binding site" evidence="7">
    <location>
        <position position="135"/>
    </location>
    <ligand>
        <name>carbamoyl phosphate</name>
        <dbReference type="ChEBI" id="CHEBI:58228"/>
    </ligand>
</feature>
<feature type="binding site" evidence="7">
    <location>
        <position position="104"/>
    </location>
    <ligand>
        <name>carbamoyl phosphate</name>
        <dbReference type="ChEBI" id="CHEBI:58228"/>
    </ligand>
</feature>
<dbReference type="RefSeq" id="WP_013538077.1">
    <property type="nucleotide sequence ID" value="NC_014926.1"/>
</dbReference>
<dbReference type="Pfam" id="PF00185">
    <property type="entry name" value="OTCace"/>
    <property type="match status" value="1"/>
</dbReference>
<feature type="binding site" evidence="7">
    <location>
        <position position="165"/>
    </location>
    <ligand>
        <name>L-aspartate</name>
        <dbReference type="ChEBI" id="CHEBI:29991"/>
    </ligand>
</feature>
<proteinExistence type="inferred from homology"/>
<dbReference type="Proteomes" id="UP000006362">
    <property type="component" value="Chromosome"/>
</dbReference>